<dbReference type="FunFam" id="3.30.70.270:FF:000020">
    <property type="entry name" value="Transposon Tf2-6 polyprotein-like Protein"/>
    <property type="match status" value="1"/>
</dbReference>
<dbReference type="Gene3D" id="2.40.70.10">
    <property type="entry name" value="Acid Proteases"/>
    <property type="match status" value="1"/>
</dbReference>
<dbReference type="InterPro" id="IPR043128">
    <property type="entry name" value="Rev_trsase/Diguanyl_cyclase"/>
</dbReference>
<protein>
    <submittedName>
        <fullName evidence="1">Pol polyprotein</fullName>
    </submittedName>
</protein>
<dbReference type="InterPro" id="IPR043502">
    <property type="entry name" value="DNA/RNA_pol_sf"/>
</dbReference>
<proteinExistence type="predicted"/>
<dbReference type="Proteomes" id="UP000325081">
    <property type="component" value="Unassembled WGS sequence"/>
</dbReference>
<dbReference type="PANTHER" id="PTHR24559:SF444">
    <property type="entry name" value="REVERSE TRANSCRIPTASE DOMAIN-CONTAINING PROTEIN"/>
    <property type="match status" value="1"/>
</dbReference>
<dbReference type="InterPro" id="IPR053134">
    <property type="entry name" value="RNA-dir_DNA_polymerase"/>
</dbReference>
<comment type="caution">
    <text evidence="1">The sequence shown here is derived from an EMBL/GenBank/DDBJ whole genome shotgun (WGS) entry which is preliminary data.</text>
</comment>
<dbReference type="Gene3D" id="3.30.70.270">
    <property type="match status" value="2"/>
</dbReference>
<dbReference type="SUPFAM" id="SSF56672">
    <property type="entry name" value="DNA/RNA polymerases"/>
    <property type="match status" value="1"/>
</dbReference>
<name>A0A5A7Q6B2_STRAF</name>
<dbReference type="AlphaFoldDB" id="A0A5A7Q6B2"/>
<evidence type="ECO:0000313" key="2">
    <source>
        <dbReference type="Proteomes" id="UP000325081"/>
    </source>
</evidence>
<keyword evidence="2" id="KW-1185">Reference proteome</keyword>
<gene>
    <name evidence="1" type="ORF">STAS_17166</name>
</gene>
<accession>A0A5A7Q6B2</accession>
<dbReference type="InterPro" id="IPR021109">
    <property type="entry name" value="Peptidase_aspartic_dom_sf"/>
</dbReference>
<evidence type="ECO:0000313" key="1">
    <source>
        <dbReference type="EMBL" id="GER40488.1"/>
    </source>
</evidence>
<dbReference type="OrthoDB" id="10058156at2759"/>
<reference evidence="2" key="1">
    <citation type="journal article" date="2019" name="Curr. Biol.">
        <title>Genome Sequence of Striga asiatica Provides Insight into the Evolution of Plant Parasitism.</title>
        <authorList>
            <person name="Yoshida S."/>
            <person name="Kim S."/>
            <person name="Wafula E.K."/>
            <person name="Tanskanen J."/>
            <person name="Kim Y.M."/>
            <person name="Honaas L."/>
            <person name="Yang Z."/>
            <person name="Spallek T."/>
            <person name="Conn C.E."/>
            <person name="Ichihashi Y."/>
            <person name="Cheong K."/>
            <person name="Cui S."/>
            <person name="Der J.P."/>
            <person name="Gundlach H."/>
            <person name="Jiao Y."/>
            <person name="Hori C."/>
            <person name="Ishida J.K."/>
            <person name="Kasahara H."/>
            <person name="Kiba T."/>
            <person name="Kim M.S."/>
            <person name="Koo N."/>
            <person name="Laohavisit A."/>
            <person name="Lee Y.H."/>
            <person name="Lumba S."/>
            <person name="McCourt P."/>
            <person name="Mortimer J.C."/>
            <person name="Mutuku J.M."/>
            <person name="Nomura T."/>
            <person name="Sasaki-Sekimoto Y."/>
            <person name="Seto Y."/>
            <person name="Wang Y."/>
            <person name="Wakatake T."/>
            <person name="Sakakibara H."/>
            <person name="Demura T."/>
            <person name="Yamaguchi S."/>
            <person name="Yoneyama K."/>
            <person name="Manabe R.I."/>
            <person name="Nelson D.C."/>
            <person name="Schulman A.H."/>
            <person name="Timko M.P."/>
            <person name="dePamphilis C.W."/>
            <person name="Choi D."/>
            <person name="Shirasu K."/>
        </authorList>
    </citation>
    <scope>NUCLEOTIDE SEQUENCE [LARGE SCALE GENOMIC DNA]</scope>
    <source>
        <strain evidence="2">cv. UVA1</strain>
    </source>
</reference>
<dbReference type="Gene3D" id="3.10.10.10">
    <property type="entry name" value="HIV Type 1 Reverse Transcriptase, subunit A, domain 1"/>
    <property type="match status" value="1"/>
</dbReference>
<dbReference type="EMBL" id="BKCP01005894">
    <property type="protein sequence ID" value="GER40488.1"/>
    <property type="molecule type" value="Genomic_DNA"/>
</dbReference>
<dbReference type="PANTHER" id="PTHR24559">
    <property type="entry name" value="TRANSPOSON TY3-I GAG-POL POLYPROTEIN"/>
    <property type="match status" value="1"/>
</dbReference>
<sequence>MCLQLADRSIRYPRGLVEDVLVRVGKHIAPVDFVILDVGEVHENGKDHTILLGRPFMATTNTLIDVKNGTLNMTVLGESVSISVRDATSASSVNFVEECAFVDITDPFIEEIAKREWETRHMPDFDDEKEPTIDLFEANQFQTQPTLELKELPQHLKYVVIADKKQKPGELLEVLRKNQRAIGWGLRDLRGISPSTCMHRIVLEEGAKSFRDSQQRLNPNMMEVVKTENLKLYSEGIIFPVADSEWVSPIHVVPKNGGITVIENEKKEMIPTRITTGWRMCIDYRRLNAMTKKDHFQLQFINQILDRLSGHQFYCFLDGLSGYHQVVIAPGTNQRPHLHAHSAHFPLDTCLSDSATHSEPYKEVDKAKVDVIEKLPPPVNVKGARSFLGHAGFYRRFIKDFSKISQPLCHLLANDVPFVFDDACLDAFDKLKNNLHYKKSVKNRRVSCRPEVGALAPYSLTSGGGQWQVVGMVVGFDLLGFPWHADEVPIVGFGTKSCAIDDVCHLVLEIVGDDKDGGGDRLSGGRLVGGGLQHGGASGVVEGQPLFDGGPVVDHAGAEFLSFMKQMRSHEMLAKFLQAADGDADLRHRQHWGFLNCHVSRNGSRGIRGSVKCPSGSRPLRHLLGSPPGAIVHVHANCVNVVHRPAQVPSNADSGGKKLSRAEPPLIVETVEYMLDVEYNMLSLRRSKDEA</sequence>
<organism evidence="1 2">
    <name type="scientific">Striga asiatica</name>
    <name type="common">Asiatic witchweed</name>
    <name type="synonym">Buchnera asiatica</name>
    <dbReference type="NCBI Taxonomy" id="4170"/>
    <lineage>
        <taxon>Eukaryota</taxon>
        <taxon>Viridiplantae</taxon>
        <taxon>Streptophyta</taxon>
        <taxon>Embryophyta</taxon>
        <taxon>Tracheophyta</taxon>
        <taxon>Spermatophyta</taxon>
        <taxon>Magnoliopsida</taxon>
        <taxon>eudicotyledons</taxon>
        <taxon>Gunneridae</taxon>
        <taxon>Pentapetalae</taxon>
        <taxon>asterids</taxon>
        <taxon>lamiids</taxon>
        <taxon>Lamiales</taxon>
        <taxon>Orobanchaceae</taxon>
        <taxon>Buchnereae</taxon>
        <taxon>Striga</taxon>
    </lineage>
</organism>